<dbReference type="AlphaFoldDB" id="A0A848CFJ0"/>
<gene>
    <name evidence="1" type="ORF">HF854_11220</name>
</gene>
<accession>A0A848CFJ0</accession>
<proteinExistence type="predicted"/>
<comment type="caution">
    <text evidence="1">The sequence shown here is derived from an EMBL/GenBank/DDBJ whole genome shotgun (WGS) entry which is preliminary data.</text>
</comment>
<evidence type="ECO:0000313" key="2">
    <source>
        <dbReference type="Proteomes" id="UP000522333"/>
    </source>
</evidence>
<reference evidence="1 2" key="1">
    <citation type="submission" date="2020-04" db="EMBL/GenBank/DDBJ databases">
        <authorList>
            <person name="Hitch T.C.A."/>
            <person name="Wylensek D."/>
            <person name="Clavel T."/>
        </authorList>
    </citation>
    <scope>NUCLEOTIDE SEQUENCE [LARGE SCALE GENOMIC DNA]</scope>
    <source>
        <strain evidence="1 2">PG-251-APC-1</strain>
    </source>
</reference>
<evidence type="ECO:0000313" key="1">
    <source>
        <dbReference type="EMBL" id="NME53068.1"/>
    </source>
</evidence>
<dbReference type="RefSeq" id="WP_168936365.1">
    <property type="nucleotide sequence ID" value="NZ_JABAFY010000061.1"/>
</dbReference>
<name>A0A848CFJ0_9BACT</name>
<dbReference type="Proteomes" id="UP000522333">
    <property type="component" value="Unassembled WGS sequence"/>
</dbReference>
<sequence length="161" mass="18712">MRHSRKPRVIYRDSRDRISRIQQAFSLSDEELTGIMLVSPQTTRNWVNGYSHTRRSMRIHRQRIDLLEKAIRDPYESAVIATAISQGGAEGLSALLMYCIVGETSLKKAVNTRQFMWVKYFLAREFRDNVHAGLPPDKAYRMSSINMAMTRLDNLKKHGRR</sequence>
<protein>
    <submittedName>
        <fullName evidence="1">Uncharacterized protein</fullName>
    </submittedName>
</protein>
<organism evidence="1 2">
    <name type="scientific">Desulfovibrio piger</name>
    <dbReference type="NCBI Taxonomy" id="901"/>
    <lineage>
        <taxon>Bacteria</taxon>
        <taxon>Pseudomonadati</taxon>
        <taxon>Thermodesulfobacteriota</taxon>
        <taxon>Desulfovibrionia</taxon>
        <taxon>Desulfovibrionales</taxon>
        <taxon>Desulfovibrionaceae</taxon>
        <taxon>Desulfovibrio</taxon>
    </lineage>
</organism>
<dbReference type="EMBL" id="JABAFY010000061">
    <property type="protein sequence ID" value="NME53068.1"/>
    <property type="molecule type" value="Genomic_DNA"/>
</dbReference>